<feature type="region of interest" description="Disordered" evidence="1">
    <location>
        <begin position="267"/>
        <end position="316"/>
    </location>
</feature>
<evidence type="ECO:0000313" key="2">
    <source>
        <dbReference type="EMBL" id="JAT62040.1"/>
    </source>
</evidence>
<name>A0A1D1Z558_9ARAE</name>
<dbReference type="PANTHER" id="PTHR31110:SF2">
    <property type="entry name" value="PESTICIDAL CRYSTAL CRY8BA PROTEIN"/>
    <property type="match status" value="1"/>
</dbReference>
<feature type="compositionally biased region" description="Acidic residues" evidence="1">
    <location>
        <begin position="77"/>
        <end position="98"/>
    </location>
</feature>
<organism evidence="2">
    <name type="scientific">Anthurium amnicola</name>
    <dbReference type="NCBI Taxonomy" id="1678845"/>
    <lineage>
        <taxon>Eukaryota</taxon>
        <taxon>Viridiplantae</taxon>
        <taxon>Streptophyta</taxon>
        <taxon>Embryophyta</taxon>
        <taxon>Tracheophyta</taxon>
        <taxon>Spermatophyta</taxon>
        <taxon>Magnoliopsida</taxon>
        <taxon>Liliopsida</taxon>
        <taxon>Araceae</taxon>
        <taxon>Pothoideae</taxon>
        <taxon>Potheae</taxon>
        <taxon>Anthurium</taxon>
    </lineage>
</organism>
<gene>
    <name evidence="2" type="primary">Caps_0</name>
    <name evidence="2" type="ORF">g.84199</name>
</gene>
<feature type="compositionally biased region" description="Low complexity" evidence="1">
    <location>
        <begin position="278"/>
        <end position="291"/>
    </location>
</feature>
<evidence type="ECO:0000256" key="1">
    <source>
        <dbReference type="SAM" id="MobiDB-lite"/>
    </source>
</evidence>
<dbReference type="AlphaFoldDB" id="A0A1D1Z558"/>
<feature type="compositionally biased region" description="Low complexity" evidence="1">
    <location>
        <begin position="185"/>
        <end position="195"/>
    </location>
</feature>
<dbReference type="PANTHER" id="PTHR31110">
    <property type="entry name" value="PESTICIDAL CRYSTAL CRY8BA PROTEIN"/>
    <property type="match status" value="1"/>
</dbReference>
<dbReference type="EMBL" id="GDJX01005896">
    <property type="protein sequence ID" value="JAT62040.1"/>
    <property type="molecule type" value="Transcribed_RNA"/>
</dbReference>
<feature type="compositionally biased region" description="Polar residues" evidence="1">
    <location>
        <begin position="292"/>
        <end position="307"/>
    </location>
</feature>
<proteinExistence type="predicted"/>
<sequence>MAMFTEGLDPSALRWVQQDARSNPNCRRRFESVRGFQSDGKGGGGTGPRGFGLPPPEKFRSGHLPQAYVPVSSTIPGEEDSVSGASDTEEPTDSEEEIYSGRYSLDSSPQDDGMQPERHQRQWRQRGPGEATRVADGFRSPVISRQRQYSSETYSDLSSSRHHQHLNKQTRQAHASEYTEEESESGGSLEFTSGFQRCTGGAGMPSQRRYHQGSNVRSIPLQRGVETDSEKDPQVGCISSRNTNDAEAPSAPPLFVSASEIKEETVQAQAFRPKCTPSSKDSLGLSSSIKSQLNSNANEGVQSSDKTNAVDVETATSSGSIPVRVPNYHASGQGPWHSVIAYDACVRLCLHSWAKGCMEAPAFLDNECALLRNAFGLQQILLQSEEELLATRSSKHVSEVPAAKLKKMIGKIKVQIRRVRMGLDKPSGCSFSSFQPPMMKLKSIRHHMSNLQSTVSSGWVSLRKVRLLPHVPANSSFSRNSLAYMHASTQYIKQVSSLLKIGVTTLRNRSSYEIVQESYSCQLRLKSASEQDAIRMQPGSGESHVFFPDSLVDDLIIEVHDSKGKCYGRVHAQVAAIAESVSDKLRWWPIYCEPEHELVGHLQLYVNYTTGPDENGSIKCGSVAETVAYDLVLEVAMKVQHFQQRNLLLHGSWKWLLMEFASYYGVSDAYTKLRYLSYVMDVATPTADCLTLVFNLLSPVILRSQSKSTLSHQENRILGEIREQVEQSLTMVFENYKSLDESSPSGMMVVFQPATGSPSPALEPAVKLFTLLHDILSPEAQLKLCGYFEAAVKKRSRRHLAETDEFIANNLEGCMVNNMSLSTAYQKMKALCSSIRNEVYTDIEIHDHHVLPSFIDLPNISASMYSVELCNRVRAFLVACPPPGPSSPVADLVIATSDFQRDLANWKISPVKGGVDAKELFHLYIVLWIQDKRLQLLESCKLDKVKWSGVRTQHSTTPFVDEMYDRLRDTLNEYEVIISRWPEYTFVLESAVADIEKVVIETLEKQYADVLSPLKDSMNPKKFGLKYVQKLAKRSSMIPYTVPEELGILLNTMKRLLDVLRPRIETQLKSWGSCMPDGGNVVPGEHLSEVTVLLRAKFRNYLQAVVEKLAENSRLQSSTKLKKIILDSKDSLTESDIRSRMQPLKDQLIMTINHLHTLMEAHVFIAICRGLWDRMGQDVLSFLENRKENRSWYKGSRVTVATLDDTFASQMQQLLGNSLQDKDLEPPRSILEVRSVLCRDAANQKESNFYY</sequence>
<protein>
    <submittedName>
        <fullName evidence="2">Calcium-dependent secretion activator</fullName>
    </submittedName>
</protein>
<accession>A0A1D1Z558</accession>
<reference evidence="2" key="1">
    <citation type="submission" date="2015-07" db="EMBL/GenBank/DDBJ databases">
        <title>Transcriptome Assembly of Anthurium amnicola.</title>
        <authorList>
            <person name="Suzuki J."/>
        </authorList>
    </citation>
    <scope>NUCLEOTIDE SEQUENCE</scope>
</reference>
<feature type="compositionally biased region" description="Gly residues" evidence="1">
    <location>
        <begin position="40"/>
        <end position="50"/>
    </location>
</feature>
<feature type="region of interest" description="Disordered" evidence="1">
    <location>
        <begin position="1"/>
        <end position="252"/>
    </location>
</feature>